<dbReference type="GO" id="GO:0004656">
    <property type="term" value="F:procollagen-proline 4-dioxygenase activity"/>
    <property type="evidence" value="ECO:0007669"/>
    <property type="project" value="TreeGrafter"/>
</dbReference>
<evidence type="ECO:0000313" key="9">
    <source>
        <dbReference type="Proteomes" id="UP001232148"/>
    </source>
</evidence>
<accession>A0AAD9HQ57</accession>
<dbReference type="EMBL" id="MU842823">
    <property type="protein sequence ID" value="KAK2033275.1"/>
    <property type="molecule type" value="Genomic_DNA"/>
</dbReference>
<feature type="compositionally biased region" description="Acidic residues" evidence="6">
    <location>
        <begin position="106"/>
        <end position="120"/>
    </location>
</feature>
<evidence type="ECO:0000259" key="7">
    <source>
        <dbReference type="SMART" id="SM00702"/>
    </source>
</evidence>
<evidence type="ECO:0000256" key="1">
    <source>
        <dbReference type="ARBA" id="ARBA00001961"/>
    </source>
</evidence>
<keyword evidence="4" id="KW-0560">Oxidoreductase</keyword>
<dbReference type="InterPro" id="IPR045054">
    <property type="entry name" value="P4HA-like"/>
</dbReference>
<keyword evidence="3" id="KW-0223">Dioxygenase</keyword>
<dbReference type="Gene3D" id="2.60.120.620">
    <property type="entry name" value="q2cbj1_9rhob like domain"/>
    <property type="match status" value="1"/>
</dbReference>
<evidence type="ECO:0000256" key="4">
    <source>
        <dbReference type="ARBA" id="ARBA00023002"/>
    </source>
</evidence>
<evidence type="ECO:0000256" key="2">
    <source>
        <dbReference type="ARBA" id="ARBA00022723"/>
    </source>
</evidence>
<keyword evidence="5" id="KW-0408">Iron</keyword>
<sequence length="323" mass="36101">MSLPNLTSEAPKPKPKPKPKSRRQVATEPQKTSYSSNHVPIPEDFLSGPPPADAPPVTIEKIDWSASALPENGSLYAVVLDNVLTPGECAQLLRMAEDSAAGRGGEEEEGDDDDDDDDDDPWRPAMVNIGKGWEIFEPEYRNGDRIIWDQQEVVDRLWRRCRLAPGLEAQLAEVAGSRNRTKGEERRWVFDRFNKRMRFLKYQEGQFFRPHCDGSYSEEGEDGTVYRTHYTVQLYLNDSVAGACGGEGTADLVGGATSFLSGDEKRRVDVDPRAGRVLIFQHSRLYHSGDDVVEGTKYAMRTDILYRLAMTKIQDGEDQSGSG</sequence>
<dbReference type="PANTHER" id="PTHR10869">
    <property type="entry name" value="PROLYL 4-HYDROXYLASE ALPHA SUBUNIT"/>
    <property type="match status" value="1"/>
</dbReference>
<evidence type="ECO:0000313" key="8">
    <source>
        <dbReference type="EMBL" id="KAK2033275.1"/>
    </source>
</evidence>
<keyword evidence="2" id="KW-0479">Metal-binding</keyword>
<dbReference type="GO" id="GO:0031418">
    <property type="term" value="F:L-ascorbic acid binding"/>
    <property type="evidence" value="ECO:0007669"/>
    <property type="project" value="InterPro"/>
</dbReference>
<feature type="compositionally biased region" description="Basic residues" evidence="6">
    <location>
        <begin position="13"/>
        <end position="23"/>
    </location>
</feature>
<feature type="compositionally biased region" description="Polar residues" evidence="6">
    <location>
        <begin position="27"/>
        <end position="38"/>
    </location>
</feature>
<evidence type="ECO:0000256" key="6">
    <source>
        <dbReference type="SAM" id="MobiDB-lite"/>
    </source>
</evidence>
<dbReference type="InterPro" id="IPR006620">
    <property type="entry name" value="Pro_4_hyd_alph"/>
</dbReference>
<proteinExistence type="predicted"/>
<dbReference type="PANTHER" id="PTHR10869:SF241">
    <property type="entry name" value="FE2OG DIOXYGENASE DOMAIN-CONTAINING PROTEIN"/>
    <property type="match status" value="1"/>
</dbReference>
<name>A0AAD9HQ57_9PEZI</name>
<evidence type="ECO:0000256" key="5">
    <source>
        <dbReference type="ARBA" id="ARBA00023004"/>
    </source>
</evidence>
<comment type="cofactor">
    <cofactor evidence="1">
        <name>L-ascorbate</name>
        <dbReference type="ChEBI" id="CHEBI:38290"/>
    </cofactor>
</comment>
<dbReference type="Proteomes" id="UP001232148">
    <property type="component" value="Unassembled WGS sequence"/>
</dbReference>
<dbReference type="InterPro" id="IPR044862">
    <property type="entry name" value="Pro_4_hyd_alph_FE2OG_OXY"/>
</dbReference>
<feature type="domain" description="Prolyl 4-hydroxylase alpha subunit" evidence="7">
    <location>
        <begin position="75"/>
        <end position="305"/>
    </location>
</feature>
<gene>
    <name evidence="8" type="ORF">LX32DRAFT_660651</name>
</gene>
<keyword evidence="9" id="KW-1185">Reference proteome</keyword>
<dbReference type="Pfam" id="PF13640">
    <property type="entry name" value="2OG-FeII_Oxy_3"/>
    <property type="match status" value="1"/>
</dbReference>
<dbReference type="GO" id="GO:0005506">
    <property type="term" value="F:iron ion binding"/>
    <property type="evidence" value="ECO:0007669"/>
    <property type="project" value="InterPro"/>
</dbReference>
<protein>
    <submittedName>
        <fullName evidence="8">Oxidoreductase domain-containing protein</fullName>
    </submittedName>
</protein>
<evidence type="ECO:0000256" key="3">
    <source>
        <dbReference type="ARBA" id="ARBA00022964"/>
    </source>
</evidence>
<reference evidence="8" key="1">
    <citation type="submission" date="2021-06" db="EMBL/GenBank/DDBJ databases">
        <title>Comparative genomics, transcriptomics and evolutionary studies reveal genomic signatures of adaptation to plant cell wall in hemibiotrophic fungi.</title>
        <authorList>
            <consortium name="DOE Joint Genome Institute"/>
            <person name="Baroncelli R."/>
            <person name="Diaz J.F."/>
            <person name="Benocci T."/>
            <person name="Peng M."/>
            <person name="Battaglia E."/>
            <person name="Haridas S."/>
            <person name="Andreopoulos W."/>
            <person name="Labutti K."/>
            <person name="Pangilinan J."/>
            <person name="Floch G.L."/>
            <person name="Makela M.R."/>
            <person name="Henrissat B."/>
            <person name="Grigoriev I.V."/>
            <person name="Crouch J.A."/>
            <person name="De Vries R.P."/>
            <person name="Sukno S.A."/>
            <person name="Thon M.R."/>
        </authorList>
    </citation>
    <scope>NUCLEOTIDE SEQUENCE</scope>
    <source>
        <strain evidence="8">MAFF235873</strain>
    </source>
</reference>
<dbReference type="AlphaFoldDB" id="A0AAD9HQ57"/>
<feature type="region of interest" description="Disordered" evidence="6">
    <location>
        <begin position="1"/>
        <end position="57"/>
    </location>
</feature>
<comment type="caution">
    <text evidence="8">The sequence shown here is derived from an EMBL/GenBank/DDBJ whole genome shotgun (WGS) entry which is preliminary data.</text>
</comment>
<organism evidence="8 9">
    <name type="scientific">Colletotrichum zoysiae</name>
    <dbReference type="NCBI Taxonomy" id="1216348"/>
    <lineage>
        <taxon>Eukaryota</taxon>
        <taxon>Fungi</taxon>
        <taxon>Dikarya</taxon>
        <taxon>Ascomycota</taxon>
        <taxon>Pezizomycotina</taxon>
        <taxon>Sordariomycetes</taxon>
        <taxon>Hypocreomycetidae</taxon>
        <taxon>Glomerellales</taxon>
        <taxon>Glomerellaceae</taxon>
        <taxon>Colletotrichum</taxon>
        <taxon>Colletotrichum graminicola species complex</taxon>
    </lineage>
</organism>
<dbReference type="SMART" id="SM00702">
    <property type="entry name" value="P4Hc"/>
    <property type="match status" value="1"/>
</dbReference>
<feature type="region of interest" description="Disordered" evidence="6">
    <location>
        <begin position="97"/>
        <end position="124"/>
    </location>
</feature>
<dbReference type="GO" id="GO:0005783">
    <property type="term" value="C:endoplasmic reticulum"/>
    <property type="evidence" value="ECO:0007669"/>
    <property type="project" value="TreeGrafter"/>
</dbReference>